<protein>
    <submittedName>
        <fullName evidence="1">Arabinan endo-1,5-alpha-L-arabinosidase</fullName>
    </submittedName>
</protein>
<comment type="caution">
    <text evidence="1">The sequence shown here is derived from an EMBL/GenBank/DDBJ whole genome shotgun (WGS) entry which is preliminary data.</text>
</comment>
<keyword evidence="2" id="KW-1185">Reference proteome</keyword>
<reference evidence="1 2" key="1">
    <citation type="submission" date="2019-06" db="EMBL/GenBank/DDBJ databases">
        <title>Genome sequence of Litorilinea aerophila BAA-2444.</title>
        <authorList>
            <person name="Maclea K.S."/>
            <person name="Maurais E.G."/>
            <person name="Iannazzi L.C."/>
        </authorList>
    </citation>
    <scope>NUCLEOTIDE SEQUENCE [LARGE SCALE GENOMIC DNA]</scope>
    <source>
        <strain evidence="1 2">ATCC BAA-2444</strain>
    </source>
</reference>
<dbReference type="InterPro" id="IPR023296">
    <property type="entry name" value="Glyco_hydro_beta-prop_sf"/>
</dbReference>
<organism evidence="1 2">
    <name type="scientific">Litorilinea aerophila</name>
    <dbReference type="NCBI Taxonomy" id="1204385"/>
    <lineage>
        <taxon>Bacteria</taxon>
        <taxon>Bacillati</taxon>
        <taxon>Chloroflexota</taxon>
        <taxon>Caldilineae</taxon>
        <taxon>Caldilineales</taxon>
        <taxon>Caldilineaceae</taxon>
        <taxon>Litorilinea</taxon>
    </lineage>
</organism>
<dbReference type="AlphaFoldDB" id="A0A540VA59"/>
<dbReference type="OrthoDB" id="1413930at2"/>
<evidence type="ECO:0000313" key="2">
    <source>
        <dbReference type="Proteomes" id="UP000317371"/>
    </source>
</evidence>
<dbReference type="InParanoid" id="A0A540VA59"/>
<accession>A0A540VA59</accession>
<dbReference type="SUPFAM" id="SSF75005">
    <property type="entry name" value="Arabinanase/levansucrase/invertase"/>
    <property type="match status" value="1"/>
</dbReference>
<gene>
    <name evidence="1" type="ORF">FKZ61_20590</name>
</gene>
<dbReference type="Proteomes" id="UP000317371">
    <property type="component" value="Unassembled WGS sequence"/>
</dbReference>
<proteinExistence type="predicted"/>
<name>A0A540VA59_9CHLR</name>
<sequence length="286" mass="32504">MDESIGTNINGPSLIRVPDWLPNPLGRYYLYFAHHQGEYIRLAYADDLAGPWRIHRPGTLQLAQTPCRGHIASPDVHVDEANRRIMMYYHGPALPADVARQEAVTQRFPTLGGQRSFVATSEDGIHFTSGREILGSSYFRVFRWRDHVYALGMPGIFYRSRDGFTGFEQGPVLFDEHMRHTALLLRGDDLYVFYSRAGDCPERILVAHIHLTPDWMTWRASPPTVVLEPEREYEGGHLPLEPSRRGAIHEPARQLRDPAIFVDGERVILLYSVAGEQGIALAELQF</sequence>
<dbReference type="EMBL" id="VIGC01000036">
    <property type="protein sequence ID" value="TQE93639.1"/>
    <property type="molecule type" value="Genomic_DNA"/>
</dbReference>
<dbReference type="Gene3D" id="2.115.10.20">
    <property type="entry name" value="Glycosyl hydrolase domain, family 43"/>
    <property type="match status" value="1"/>
</dbReference>
<evidence type="ECO:0000313" key="1">
    <source>
        <dbReference type="EMBL" id="TQE93639.1"/>
    </source>
</evidence>